<evidence type="ECO:0000313" key="3">
    <source>
        <dbReference type="Proteomes" id="UP000614811"/>
    </source>
</evidence>
<reference evidence="2" key="2">
    <citation type="submission" date="2020-09" db="EMBL/GenBank/DDBJ databases">
        <authorList>
            <person name="Sun Q."/>
            <person name="Kim S."/>
        </authorList>
    </citation>
    <scope>NUCLEOTIDE SEQUENCE</scope>
    <source>
        <strain evidence="2">KCTC 12711</strain>
    </source>
</reference>
<protein>
    <submittedName>
        <fullName evidence="2">Uncharacterized protein</fullName>
    </submittedName>
</protein>
<keyword evidence="1" id="KW-0732">Signal</keyword>
<dbReference type="RefSeq" id="WP_189402252.1">
    <property type="nucleotide sequence ID" value="NZ_BMXA01000005.1"/>
</dbReference>
<evidence type="ECO:0000256" key="1">
    <source>
        <dbReference type="SAM" id="SignalP"/>
    </source>
</evidence>
<keyword evidence="3" id="KW-1185">Reference proteome</keyword>
<feature type="signal peptide" evidence="1">
    <location>
        <begin position="1"/>
        <end position="19"/>
    </location>
</feature>
<name>A0A918VQT3_9GAMM</name>
<organism evidence="2 3">
    <name type="scientific">Arenicella chitinivorans</name>
    <dbReference type="NCBI Taxonomy" id="1329800"/>
    <lineage>
        <taxon>Bacteria</taxon>
        <taxon>Pseudomonadati</taxon>
        <taxon>Pseudomonadota</taxon>
        <taxon>Gammaproteobacteria</taxon>
        <taxon>Arenicellales</taxon>
        <taxon>Arenicellaceae</taxon>
        <taxon>Arenicella</taxon>
    </lineage>
</organism>
<dbReference type="EMBL" id="BMXA01000005">
    <property type="protein sequence ID" value="GHA16244.1"/>
    <property type="molecule type" value="Genomic_DNA"/>
</dbReference>
<sequence length="129" mass="14601">MYKVTLLLSLLFLCTPAGAHDSVFYCVYQTNECVESSDPIPIENAEINRILGDVVAGASNFIGFVDRHGTTIQFYVDQPGDIWVEIPSPENKGSFGKRISNNDMMLLVKKLEAPYWMYKGTLKLKFTKW</sequence>
<feature type="chain" id="PRO_5038124453" evidence="1">
    <location>
        <begin position="20"/>
        <end position="129"/>
    </location>
</feature>
<dbReference type="AlphaFoldDB" id="A0A918VQT3"/>
<gene>
    <name evidence="2" type="ORF">GCM10008090_27560</name>
</gene>
<evidence type="ECO:0000313" key="2">
    <source>
        <dbReference type="EMBL" id="GHA16244.1"/>
    </source>
</evidence>
<accession>A0A918VQT3</accession>
<proteinExistence type="predicted"/>
<reference evidence="2" key="1">
    <citation type="journal article" date="2014" name="Int. J. Syst. Evol. Microbiol.">
        <title>Complete genome sequence of Corynebacterium casei LMG S-19264T (=DSM 44701T), isolated from a smear-ripened cheese.</title>
        <authorList>
            <consortium name="US DOE Joint Genome Institute (JGI-PGF)"/>
            <person name="Walter F."/>
            <person name="Albersmeier A."/>
            <person name="Kalinowski J."/>
            <person name="Ruckert C."/>
        </authorList>
    </citation>
    <scope>NUCLEOTIDE SEQUENCE</scope>
    <source>
        <strain evidence="2">KCTC 12711</strain>
    </source>
</reference>
<comment type="caution">
    <text evidence="2">The sequence shown here is derived from an EMBL/GenBank/DDBJ whole genome shotgun (WGS) entry which is preliminary data.</text>
</comment>
<dbReference type="Proteomes" id="UP000614811">
    <property type="component" value="Unassembled WGS sequence"/>
</dbReference>